<evidence type="ECO:0000256" key="23">
    <source>
        <dbReference type="ARBA" id="ARBA00045709"/>
    </source>
</evidence>
<evidence type="ECO:0000256" key="15">
    <source>
        <dbReference type="ARBA" id="ARBA00044899"/>
    </source>
</evidence>
<dbReference type="EMBL" id="QJKC01000003">
    <property type="protein sequence ID" value="PXX50062.1"/>
    <property type="molecule type" value="Genomic_DNA"/>
</dbReference>
<dbReference type="CDD" id="cd06174">
    <property type="entry name" value="MFS"/>
    <property type="match status" value="1"/>
</dbReference>
<dbReference type="GO" id="GO:0005765">
    <property type="term" value="C:lysosomal membrane"/>
    <property type="evidence" value="ECO:0007669"/>
    <property type="project" value="UniProtKB-SubCell"/>
</dbReference>
<evidence type="ECO:0000256" key="5">
    <source>
        <dbReference type="ARBA" id="ARBA00022989"/>
    </source>
</evidence>
<keyword evidence="5 25" id="KW-1133">Transmembrane helix</keyword>
<evidence type="ECO:0000256" key="10">
    <source>
        <dbReference type="ARBA" id="ARBA00044881"/>
    </source>
</evidence>
<feature type="transmembrane region" description="Helical" evidence="25">
    <location>
        <begin position="290"/>
        <end position="308"/>
    </location>
</feature>
<dbReference type="PANTHER" id="PTHR23512:SF3">
    <property type="entry name" value="MAJOR FACILITATOR SUPERFAMILY DOMAIN-CONTAINING PROTEIN 1"/>
    <property type="match status" value="1"/>
</dbReference>
<dbReference type="GO" id="GO:0022857">
    <property type="term" value="F:transmembrane transporter activity"/>
    <property type="evidence" value="ECO:0007669"/>
    <property type="project" value="InterPro"/>
</dbReference>
<evidence type="ECO:0000256" key="8">
    <source>
        <dbReference type="ARBA" id="ARBA00044876"/>
    </source>
</evidence>
<comment type="subunit">
    <text evidence="24">Homodimer. Interacts with lysosomal protein GLMP (via lumenal domain); the interaction starts while both proteins are still in the endoplasmic reticulum and is required for stabilization of MFSD1 in lysosomes but has no direct effect on its targeting to lysosomes or transporter activity.</text>
</comment>
<keyword evidence="28" id="KW-1185">Reference proteome</keyword>
<comment type="function">
    <text evidence="23">Lysosomal dipeptide uniporter that selectively exports lysine, arginine or histidine-containing dipeptides with a net positive charge from the lysosome lumen into the cytosol. Could play a role in a specific type of protein O-glycosylation indirectly regulating macrophages migration and tissue invasion. Also essential for liver homeostasis.</text>
</comment>
<dbReference type="InterPro" id="IPR011701">
    <property type="entry name" value="MFS"/>
</dbReference>
<feature type="transmembrane region" description="Helical" evidence="25">
    <location>
        <begin position="82"/>
        <end position="100"/>
    </location>
</feature>
<evidence type="ECO:0000256" key="24">
    <source>
        <dbReference type="ARBA" id="ARBA00046376"/>
    </source>
</evidence>
<evidence type="ECO:0000256" key="7">
    <source>
        <dbReference type="ARBA" id="ARBA00023228"/>
    </source>
</evidence>
<comment type="similarity">
    <text evidence="2">Belongs to the major facilitator superfamily.</text>
</comment>
<feature type="transmembrane region" description="Helical" evidence="25">
    <location>
        <begin position="256"/>
        <end position="278"/>
    </location>
</feature>
<feature type="transmembrane region" description="Helical" evidence="25">
    <location>
        <begin position="139"/>
        <end position="158"/>
    </location>
</feature>
<evidence type="ECO:0000256" key="1">
    <source>
        <dbReference type="ARBA" id="ARBA00004155"/>
    </source>
</evidence>
<evidence type="ECO:0000256" key="25">
    <source>
        <dbReference type="SAM" id="Phobius"/>
    </source>
</evidence>
<feature type="transmembrane region" description="Helical" evidence="25">
    <location>
        <begin position="314"/>
        <end position="334"/>
    </location>
</feature>
<evidence type="ECO:0000256" key="17">
    <source>
        <dbReference type="ARBA" id="ARBA00044903"/>
    </source>
</evidence>
<proteinExistence type="inferred from homology"/>
<evidence type="ECO:0000256" key="2">
    <source>
        <dbReference type="ARBA" id="ARBA00008335"/>
    </source>
</evidence>
<reference evidence="27 28" key="1">
    <citation type="submission" date="2018-05" db="EMBL/GenBank/DDBJ databases">
        <title>Genomic Encyclopedia of Type Strains, Phase IV (KMG-IV): sequencing the most valuable type-strain genomes for metagenomic binning, comparative biology and taxonomic classification.</title>
        <authorList>
            <person name="Goeker M."/>
        </authorList>
    </citation>
    <scope>NUCLEOTIDE SEQUENCE [LARGE SCALE GENOMIC DNA]</scope>
    <source>
        <strain evidence="27 28">DSM 25134</strain>
    </source>
</reference>
<evidence type="ECO:0000256" key="19">
    <source>
        <dbReference type="ARBA" id="ARBA00044919"/>
    </source>
</evidence>
<comment type="catalytic activity">
    <reaction evidence="14">
        <text>L-aspartyl-L-lysine(out) = L-aspartyl-L-lysine(in)</text>
        <dbReference type="Rhea" id="RHEA:79411"/>
        <dbReference type="ChEBI" id="CHEBI:229953"/>
    </reaction>
</comment>
<comment type="catalytic activity">
    <reaction evidence="20">
        <text>L-lysyl-glycine(out) = L-lysyl-glycine(in)</text>
        <dbReference type="Rhea" id="RHEA:79407"/>
        <dbReference type="ChEBI" id="CHEBI:191202"/>
    </reaction>
</comment>
<comment type="catalytic activity">
    <reaction evidence="9">
        <text>L-histidyl-glycine(out) = L-histidyl-glycine(in)</text>
        <dbReference type="Rhea" id="RHEA:79395"/>
        <dbReference type="ChEBI" id="CHEBI:229957"/>
    </reaction>
</comment>
<dbReference type="PROSITE" id="PS50850">
    <property type="entry name" value="MFS"/>
    <property type="match status" value="1"/>
</dbReference>
<feature type="transmembrane region" description="Helical" evidence="25">
    <location>
        <begin position="170"/>
        <end position="190"/>
    </location>
</feature>
<evidence type="ECO:0000256" key="21">
    <source>
        <dbReference type="ARBA" id="ARBA00044985"/>
    </source>
</evidence>
<evidence type="ECO:0000313" key="27">
    <source>
        <dbReference type="EMBL" id="PXX50062.1"/>
    </source>
</evidence>
<feature type="domain" description="Major facilitator superfamily (MFS) profile" evidence="26">
    <location>
        <begin position="13"/>
        <end position="410"/>
    </location>
</feature>
<evidence type="ECO:0000256" key="3">
    <source>
        <dbReference type="ARBA" id="ARBA00022448"/>
    </source>
</evidence>
<comment type="catalytic activity">
    <reaction evidence="18">
        <text>L-histidyl-L-alpha-amino acid(out) = L-histidyl-L-alpha-amino acid(in)</text>
        <dbReference type="Rhea" id="RHEA:79379"/>
        <dbReference type="ChEBI" id="CHEBI:229964"/>
    </reaction>
</comment>
<keyword evidence="7" id="KW-0458">Lysosome</keyword>
<evidence type="ECO:0000259" key="26">
    <source>
        <dbReference type="PROSITE" id="PS50850"/>
    </source>
</evidence>
<evidence type="ECO:0000256" key="22">
    <source>
        <dbReference type="ARBA" id="ARBA00045018"/>
    </source>
</evidence>
<dbReference type="Pfam" id="PF07690">
    <property type="entry name" value="MFS_1"/>
    <property type="match status" value="1"/>
</dbReference>
<sequence>MTLARHLSPARLLLLAWLLGAVFYFLDYVVRTSPAVMLHPLATQFGITPLQAGSLLGSYFITYSLCSLVAGLSIDHLGPRPSLVAGCVILALGCLCFLASSQTGGYVGRLLQGAGCAFAWPGCVFIATQGFSPHRLATILGITQASGNLGGYLGQYGIGHALAAGLGITQYWGILAVLILLLAGGFLLLLRPQQQPTPHTAAATDTLTLLQPFRIILSNRQSWLAGVIGGLMTVPTSVFAMTWAVDLFQSDRQFSYADAVLVSSMVSLGWIAGSPLFGLWSDRLGQRKPVLCTGAVLMLLVMMQLFLFPDLLPGEISMLLLGVVSGAELLVVSISKEVNPDRVKGSAAGCANFLVFGCATLVGMLYNLFLAYSNSRPGTLLQHFQQSGLFFIGCTVLAILLILGLQETGPGRMGKPGRPAA</sequence>
<dbReference type="SUPFAM" id="SSF103473">
    <property type="entry name" value="MFS general substrate transporter"/>
    <property type="match status" value="1"/>
</dbReference>
<comment type="catalytic activity">
    <reaction evidence="10">
        <text>L-alpha-aminoacyl-L-arginine(out) = L-alpha-aminoacyl-L-arginine(in)</text>
        <dbReference type="Rhea" id="RHEA:79367"/>
        <dbReference type="ChEBI" id="CHEBI:229968"/>
    </reaction>
</comment>
<keyword evidence="4 25" id="KW-0812">Transmembrane</keyword>
<comment type="catalytic activity">
    <reaction evidence="11">
        <text>L-alpha-aminoacyl-L-histidine(out) = L-alpha-aminoacyl-L-histidine(in)</text>
        <dbReference type="Rhea" id="RHEA:79375"/>
        <dbReference type="ChEBI" id="CHEBI:229967"/>
    </reaction>
</comment>
<evidence type="ECO:0000256" key="20">
    <source>
        <dbReference type="ARBA" id="ARBA00044924"/>
    </source>
</evidence>
<comment type="catalytic activity">
    <reaction evidence="15">
        <text>L-arginyl-L-alpha-amino acid(out) = L-arginyl-L-alpha-amino acid(in)</text>
        <dbReference type="Rhea" id="RHEA:79371"/>
        <dbReference type="ChEBI" id="CHEBI:84315"/>
    </reaction>
</comment>
<gene>
    <name evidence="27" type="ORF">DFR38_103242</name>
</gene>
<dbReference type="OrthoDB" id="5291895at2"/>
<protein>
    <recommendedName>
        <fullName evidence="21">Lysosomal dipeptide transporter MFSD1</fullName>
    </recommendedName>
    <alternativeName>
        <fullName evidence="22">Major facilitator superfamily domain-containing protein 1</fullName>
    </alternativeName>
</protein>
<evidence type="ECO:0000256" key="12">
    <source>
        <dbReference type="ARBA" id="ARBA00044891"/>
    </source>
</evidence>
<dbReference type="InterPro" id="IPR052187">
    <property type="entry name" value="MFSD1"/>
</dbReference>
<dbReference type="InterPro" id="IPR020846">
    <property type="entry name" value="MFS_dom"/>
</dbReference>
<comment type="catalytic activity">
    <reaction evidence="17">
        <text>L-arginyl-glycine(out) = L-arginyl-glycine(in)</text>
        <dbReference type="Rhea" id="RHEA:79391"/>
        <dbReference type="ChEBI" id="CHEBI:229955"/>
    </reaction>
</comment>
<evidence type="ECO:0000256" key="14">
    <source>
        <dbReference type="ARBA" id="ARBA00044898"/>
    </source>
</evidence>
<feature type="transmembrane region" description="Helical" evidence="25">
    <location>
        <begin position="106"/>
        <end position="127"/>
    </location>
</feature>
<comment type="catalytic activity">
    <reaction evidence="8">
        <text>L-lysyl-L-alanine(out) = L-lysyl-L-alanine(in)</text>
        <dbReference type="Rhea" id="RHEA:79399"/>
        <dbReference type="ChEBI" id="CHEBI:229954"/>
    </reaction>
</comment>
<keyword evidence="6 25" id="KW-0472">Membrane</keyword>
<dbReference type="AlphaFoldDB" id="A0A318JIY7"/>
<evidence type="ECO:0000256" key="18">
    <source>
        <dbReference type="ARBA" id="ARBA00044912"/>
    </source>
</evidence>
<comment type="caution">
    <text evidence="27">The sequence shown here is derived from an EMBL/GenBank/DDBJ whole genome shotgun (WGS) entry which is preliminary data.</text>
</comment>
<evidence type="ECO:0000256" key="11">
    <source>
        <dbReference type="ARBA" id="ARBA00044884"/>
    </source>
</evidence>
<dbReference type="RefSeq" id="WP_082693580.1">
    <property type="nucleotide sequence ID" value="NZ_LNQU01000118.1"/>
</dbReference>
<comment type="catalytic activity">
    <reaction evidence="16">
        <text>L-lysyl-L-lysine(out) = L-lysyl-L-lysine(in)</text>
        <dbReference type="Rhea" id="RHEA:79403"/>
        <dbReference type="ChEBI" id="CHEBI:229956"/>
    </reaction>
</comment>
<feature type="transmembrane region" description="Helical" evidence="25">
    <location>
        <begin position="12"/>
        <end position="30"/>
    </location>
</feature>
<dbReference type="PANTHER" id="PTHR23512">
    <property type="entry name" value="MAJOR FACILITATOR SUPERFAMILY DOMAIN-CONTAINING PROTEIN 1"/>
    <property type="match status" value="1"/>
</dbReference>
<evidence type="ECO:0000256" key="13">
    <source>
        <dbReference type="ARBA" id="ARBA00044893"/>
    </source>
</evidence>
<comment type="catalytic activity">
    <reaction evidence="12">
        <text>L-lysyl-L-alpha-amino acid(out) = L-lysyl-L-alpha-amino acid(in)</text>
        <dbReference type="Rhea" id="RHEA:79387"/>
        <dbReference type="ChEBI" id="CHEBI:229965"/>
    </reaction>
</comment>
<accession>A0A318JIY7</accession>
<keyword evidence="3" id="KW-0813">Transport</keyword>
<feature type="transmembrane region" description="Helical" evidence="25">
    <location>
        <begin position="223"/>
        <end position="244"/>
    </location>
</feature>
<feature type="transmembrane region" description="Helical" evidence="25">
    <location>
        <begin position="388"/>
        <end position="405"/>
    </location>
</feature>
<evidence type="ECO:0000256" key="4">
    <source>
        <dbReference type="ARBA" id="ARBA00022692"/>
    </source>
</evidence>
<evidence type="ECO:0000256" key="16">
    <source>
        <dbReference type="ARBA" id="ARBA00044900"/>
    </source>
</evidence>
<evidence type="ECO:0000256" key="6">
    <source>
        <dbReference type="ARBA" id="ARBA00023136"/>
    </source>
</evidence>
<comment type="subcellular location">
    <subcellularLocation>
        <location evidence="1">Lysosome membrane</location>
        <topology evidence="1">Multi-pass membrane protein</topology>
    </subcellularLocation>
</comment>
<dbReference type="Proteomes" id="UP000248395">
    <property type="component" value="Unassembled WGS sequence"/>
</dbReference>
<evidence type="ECO:0000313" key="28">
    <source>
        <dbReference type="Proteomes" id="UP000248395"/>
    </source>
</evidence>
<dbReference type="InterPro" id="IPR036259">
    <property type="entry name" value="MFS_trans_sf"/>
</dbReference>
<comment type="catalytic activity">
    <reaction evidence="13">
        <text>L-alpha-aminoacyl-L-lysine(out) = L-alpha-aminoacyl-L-lysine(in)</text>
        <dbReference type="Rhea" id="RHEA:79383"/>
        <dbReference type="ChEBI" id="CHEBI:229966"/>
    </reaction>
</comment>
<name>A0A318JIY7_9NEIS</name>
<comment type="catalytic activity">
    <reaction evidence="19">
        <text>L-alanyl-L-lysine(out) = L-alanyl-L-lysine(in)</text>
        <dbReference type="Rhea" id="RHEA:79415"/>
        <dbReference type="ChEBI" id="CHEBI:192470"/>
    </reaction>
</comment>
<evidence type="ECO:0000256" key="9">
    <source>
        <dbReference type="ARBA" id="ARBA00044878"/>
    </source>
</evidence>
<feature type="transmembrane region" description="Helical" evidence="25">
    <location>
        <begin position="346"/>
        <end position="368"/>
    </location>
</feature>
<feature type="transmembrane region" description="Helical" evidence="25">
    <location>
        <begin position="50"/>
        <end position="70"/>
    </location>
</feature>
<dbReference type="Gene3D" id="1.20.1250.20">
    <property type="entry name" value="MFS general substrate transporter like domains"/>
    <property type="match status" value="2"/>
</dbReference>
<organism evidence="27 28">
    <name type="scientific">Aquitalea magnusonii</name>
    <dbReference type="NCBI Taxonomy" id="332411"/>
    <lineage>
        <taxon>Bacteria</taxon>
        <taxon>Pseudomonadati</taxon>
        <taxon>Pseudomonadota</taxon>
        <taxon>Betaproteobacteria</taxon>
        <taxon>Neisseriales</taxon>
        <taxon>Chromobacteriaceae</taxon>
        <taxon>Aquitalea</taxon>
    </lineage>
</organism>